<dbReference type="InterPro" id="IPR004045">
    <property type="entry name" value="Glutathione_S-Trfase_N"/>
</dbReference>
<dbReference type="Pfam" id="PF13410">
    <property type="entry name" value="GST_C_2"/>
    <property type="match status" value="1"/>
</dbReference>
<dbReference type="EMBL" id="JBHRXV010000010">
    <property type="protein sequence ID" value="MFC3713083.1"/>
    <property type="molecule type" value="Genomic_DNA"/>
</dbReference>
<dbReference type="Proteomes" id="UP001595615">
    <property type="component" value="Unassembled WGS sequence"/>
</dbReference>
<reference evidence="4" key="1">
    <citation type="journal article" date="2019" name="Int. J. Syst. Evol. Microbiol.">
        <title>The Global Catalogue of Microorganisms (GCM) 10K type strain sequencing project: providing services to taxonomists for standard genome sequencing and annotation.</title>
        <authorList>
            <consortium name="The Broad Institute Genomics Platform"/>
            <consortium name="The Broad Institute Genome Sequencing Center for Infectious Disease"/>
            <person name="Wu L."/>
            <person name="Ma J."/>
        </authorList>
    </citation>
    <scope>NUCLEOTIDE SEQUENCE [LARGE SCALE GENOMIC DNA]</scope>
    <source>
        <strain evidence="4">KCTC 42644</strain>
    </source>
</reference>
<dbReference type="PROSITE" id="PS50404">
    <property type="entry name" value="GST_NTER"/>
    <property type="match status" value="1"/>
</dbReference>
<dbReference type="InterPro" id="IPR040079">
    <property type="entry name" value="Glutathione_S-Trfase"/>
</dbReference>
<dbReference type="PANTHER" id="PTHR42673">
    <property type="entry name" value="MALEYLACETOACETATE ISOMERASE"/>
    <property type="match status" value="1"/>
</dbReference>
<evidence type="ECO:0000259" key="1">
    <source>
        <dbReference type="PROSITE" id="PS50404"/>
    </source>
</evidence>
<dbReference type="Gene3D" id="3.40.30.10">
    <property type="entry name" value="Glutaredoxin"/>
    <property type="match status" value="1"/>
</dbReference>
<keyword evidence="4" id="KW-1185">Reference proteome</keyword>
<dbReference type="CDD" id="cd00299">
    <property type="entry name" value="GST_C_family"/>
    <property type="match status" value="1"/>
</dbReference>
<feature type="domain" description="GST C-terminal" evidence="2">
    <location>
        <begin position="83"/>
        <end position="223"/>
    </location>
</feature>
<dbReference type="Pfam" id="PF13417">
    <property type="entry name" value="GST_N_3"/>
    <property type="match status" value="1"/>
</dbReference>
<evidence type="ECO:0000313" key="4">
    <source>
        <dbReference type="Proteomes" id="UP001595615"/>
    </source>
</evidence>
<proteinExistence type="predicted"/>
<dbReference type="InterPro" id="IPR036282">
    <property type="entry name" value="Glutathione-S-Trfase_C_sf"/>
</dbReference>
<dbReference type="Gene3D" id="1.20.1050.10">
    <property type="match status" value="1"/>
</dbReference>
<dbReference type="RefSeq" id="WP_380861227.1">
    <property type="nucleotide sequence ID" value="NZ_JBHRXV010000010.1"/>
</dbReference>
<dbReference type="PROSITE" id="PS50405">
    <property type="entry name" value="GST_CTER"/>
    <property type="match status" value="1"/>
</dbReference>
<dbReference type="SFLD" id="SFLDS00019">
    <property type="entry name" value="Glutathione_Transferase_(cytos"/>
    <property type="match status" value="1"/>
</dbReference>
<dbReference type="SUPFAM" id="SSF47616">
    <property type="entry name" value="GST C-terminal domain-like"/>
    <property type="match status" value="1"/>
</dbReference>
<dbReference type="PANTHER" id="PTHR42673:SF21">
    <property type="entry name" value="GLUTATHIONE S-TRANSFERASE YFCF"/>
    <property type="match status" value="1"/>
</dbReference>
<organism evidence="3 4">
    <name type="scientific">Sphingoaurantiacus capsulatus</name>
    <dbReference type="NCBI Taxonomy" id="1771310"/>
    <lineage>
        <taxon>Bacteria</taxon>
        <taxon>Pseudomonadati</taxon>
        <taxon>Pseudomonadota</taxon>
        <taxon>Alphaproteobacteria</taxon>
        <taxon>Sphingomonadales</taxon>
        <taxon>Sphingosinicellaceae</taxon>
        <taxon>Sphingoaurantiacus</taxon>
    </lineage>
</organism>
<gene>
    <name evidence="3" type="ORF">ACFOMD_10900</name>
</gene>
<dbReference type="CDD" id="cd00570">
    <property type="entry name" value="GST_N_family"/>
    <property type="match status" value="1"/>
</dbReference>
<dbReference type="InterPro" id="IPR010987">
    <property type="entry name" value="Glutathione-S-Trfase_C-like"/>
</dbReference>
<sequence>MTTIIGNYVSPYVRKVLVVLGLKGVPYRIDPLVPFFATDDFLKLSPLRRIPVLIDDQVTLTDSTVVNEYLDERYPAPPLMPAAPADRAKARWIEEFADTRLCDLLIWGLFFQQAIKPAVLGEATDADKVAQILETDLPAAMDYLETQAPADGFLFGDQLSLADIALVAPFKNALFVRWRPDTARWPKMAGLIARAFAHPAFKALEPFETLCLKTPPKQQRAGLADLGAALSEVDYGGDTPRRGVMTLG</sequence>
<name>A0ABV7XCW2_9SPHN</name>
<protein>
    <submittedName>
        <fullName evidence="3">Glutathione S-transferase family protein</fullName>
    </submittedName>
</protein>
<dbReference type="SFLD" id="SFLDG00358">
    <property type="entry name" value="Main_(cytGST)"/>
    <property type="match status" value="1"/>
</dbReference>
<dbReference type="InterPro" id="IPR036249">
    <property type="entry name" value="Thioredoxin-like_sf"/>
</dbReference>
<accession>A0ABV7XCW2</accession>
<feature type="domain" description="GST N-terminal" evidence="1">
    <location>
        <begin position="1"/>
        <end position="78"/>
    </location>
</feature>
<evidence type="ECO:0000259" key="2">
    <source>
        <dbReference type="PROSITE" id="PS50405"/>
    </source>
</evidence>
<evidence type="ECO:0000313" key="3">
    <source>
        <dbReference type="EMBL" id="MFC3713083.1"/>
    </source>
</evidence>
<comment type="caution">
    <text evidence="3">The sequence shown here is derived from an EMBL/GenBank/DDBJ whole genome shotgun (WGS) entry which is preliminary data.</text>
</comment>
<dbReference type="SUPFAM" id="SSF52833">
    <property type="entry name" value="Thioredoxin-like"/>
    <property type="match status" value="1"/>
</dbReference>